<dbReference type="Proteomes" id="UP000623467">
    <property type="component" value="Unassembled WGS sequence"/>
</dbReference>
<evidence type="ECO:0000313" key="2">
    <source>
        <dbReference type="EMBL" id="KAF7357074.1"/>
    </source>
</evidence>
<accession>A0A8H6YDN0</accession>
<dbReference type="EMBL" id="JACAZH010000010">
    <property type="protein sequence ID" value="KAF7357074.1"/>
    <property type="molecule type" value="Genomic_DNA"/>
</dbReference>
<name>A0A8H6YDN0_9AGAR</name>
<comment type="caution">
    <text evidence="2">The sequence shown here is derived from an EMBL/GenBank/DDBJ whole genome shotgun (WGS) entry which is preliminary data.</text>
</comment>
<reference evidence="2" key="1">
    <citation type="submission" date="2020-05" db="EMBL/GenBank/DDBJ databases">
        <title>Mycena genomes resolve the evolution of fungal bioluminescence.</title>
        <authorList>
            <person name="Tsai I.J."/>
        </authorList>
    </citation>
    <scope>NUCLEOTIDE SEQUENCE</scope>
    <source>
        <strain evidence="2">160909Yilan</strain>
    </source>
</reference>
<feature type="region of interest" description="Disordered" evidence="1">
    <location>
        <begin position="81"/>
        <end position="106"/>
    </location>
</feature>
<evidence type="ECO:0000313" key="3">
    <source>
        <dbReference type="Proteomes" id="UP000623467"/>
    </source>
</evidence>
<proteinExistence type="predicted"/>
<dbReference type="AlphaFoldDB" id="A0A8H6YDN0"/>
<protein>
    <submittedName>
        <fullName evidence="2">Uncharacterized protein</fullName>
    </submittedName>
</protein>
<gene>
    <name evidence="2" type="ORF">MSAN_01301500</name>
</gene>
<keyword evidence="3" id="KW-1185">Reference proteome</keyword>
<sequence length="106" mass="11688">MDECGMGMHAAFHPVRAGIVPRHSASSHLSAPMLCCRLFSPFDDHDRTSQPSRVLRPASPRLVDDTACVDVFHALTLLQRATHPPSSRRSKKSIDTVEIDLTSPSR</sequence>
<organism evidence="2 3">
    <name type="scientific">Mycena sanguinolenta</name>
    <dbReference type="NCBI Taxonomy" id="230812"/>
    <lineage>
        <taxon>Eukaryota</taxon>
        <taxon>Fungi</taxon>
        <taxon>Dikarya</taxon>
        <taxon>Basidiomycota</taxon>
        <taxon>Agaricomycotina</taxon>
        <taxon>Agaricomycetes</taxon>
        <taxon>Agaricomycetidae</taxon>
        <taxon>Agaricales</taxon>
        <taxon>Marasmiineae</taxon>
        <taxon>Mycenaceae</taxon>
        <taxon>Mycena</taxon>
    </lineage>
</organism>
<evidence type="ECO:0000256" key="1">
    <source>
        <dbReference type="SAM" id="MobiDB-lite"/>
    </source>
</evidence>